<protein>
    <recommendedName>
        <fullName evidence="2">Reverse transcriptase domain-containing protein</fullName>
    </recommendedName>
</protein>
<dbReference type="PANTHER" id="PTHR24559">
    <property type="entry name" value="TRANSPOSON TY3-I GAG-POL POLYPROTEIN"/>
    <property type="match status" value="1"/>
</dbReference>
<feature type="region of interest" description="Disordered" evidence="1">
    <location>
        <begin position="107"/>
        <end position="127"/>
    </location>
</feature>
<name>A0A8J6HY15_TENMO</name>
<gene>
    <name evidence="3" type="ORF">GEV33_000011</name>
</gene>
<keyword evidence="4" id="KW-1185">Reference proteome</keyword>
<organism evidence="3 4">
    <name type="scientific">Tenebrio molitor</name>
    <name type="common">Yellow mealworm beetle</name>
    <dbReference type="NCBI Taxonomy" id="7067"/>
    <lineage>
        <taxon>Eukaryota</taxon>
        <taxon>Metazoa</taxon>
        <taxon>Ecdysozoa</taxon>
        <taxon>Arthropoda</taxon>
        <taxon>Hexapoda</taxon>
        <taxon>Insecta</taxon>
        <taxon>Pterygota</taxon>
        <taxon>Neoptera</taxon>
        <taxon>Endopterygota</taxon>
        <taxon>Coleoptera</taxon>
        <taxon>Polyphaga</taxon>
        <taxon>Cucujiformia</taxon>
        <taxon>Tenebrionidae</taxon>
        <taxon>Tenebrio</taxon>
    </lineage>
</organism>
<dbReference type="Proteomes" id="UP000719412">
    <property type="component" value="Unassembled WGS sequence"/>
</dbReference>
<dbReference type="AlphaFoldDB" id="A0A8J6HY15"/>
<evidence type="ECO:0000313" key="4">
    <source>
        <dbReference type="Proteomes" id="UP000719412"/>
    </source>
</evidence>
<dbReference type="InterPro" id="IPR043502">
    <property type="entry name" value="DNA/RNA_pol_sf"/>
</dbReference>
<evidence type="ECO:0000313" key="3">
    <source>
        <dbReference type="EMBL" id="KAH0822780.1"/>
    </source>
</evidence>
<sequence length="750" mass="85459">MDLQLDQTLTRDAGKWAPMRFADNEEAFANVCGFIARRHKPKDCSLRYKSIIGDGDENYNAFIILSRGHLTFPSVDLISHRDALLQRKIRSSYFVLRSPRFWGNKKKPIVSGNQENSVGDRQAGDSAPNREMRITCVAIGIRNHPRERIADPMVLIVRRRQASGAVEEHEEFTVTVTNYRIPLSRDPSPSREIELPYRTVWEYRKVLLQSLSWSTPFQRKDVLFVESRIVVPPDVSFASSETPDTECSKTKRHKRFDSNTFHPLNKNFIDDLVETAILGYSFLFQHRACLDVHCGCLYIGAEHRITIFFSTVSATTKHSIHLKDYTPFRQVEQMLADGIIEPTTSNYASPIVIVKNKDGRSRFCVDYRRLNAVTKDEAAPLPIIQETLRDLGQSKQYTAFSTPDDGLYQFCVMPFELKGVPSTFQRLICQEVLPSHLRKFTMVYLDHIVGYFESYEEHLRRLRLVFERLQTHGLCCSPQKCRSRTTRRQGTGDHSEVSSDWLRDYMPNFAHPLTDLLSQKRPYRGGVPEQESFDSVKRALSALLMLHRPDSNKTAPSNTAPALARGQRQHAPLLDVHPDIPDVRMAAEQVRSSLFPANSRLCCVGVKIPDPYTPETAVLEDPDALFTSFFWVSKVAEADQYEANCAMCHKCQDWGHSVPNCYSAVKCLKCVENHLTRECALKKDVPEDQKKLKFANCAQGHLVRLCEAYLARRTYVEQIKAAAAERRVKPTTGATSYKKSVDDAQENGVL</sequence>
<dbReference type="CDD" id="cd01647">
    <property type="entry name" value="RT_LTR"/>
    <property type="match status" value="1"/>
</dbReference>
<dbReference type="InterPro" id="IPR043128">
    <property type="entry name" value="Rev_trsase/Diguanyl_cyclase"/>
</dbReference>
<dbReference type="Pfam" id="PF00078">
    <property type="entry name" value="RVT_1"/>
    <property type="match status" value="1"/>
</dbReference>
<reference evidence="3" key="1">
    <citation type="journal article" date="2020" name="J Insects Food Feed">
        <title>The yellow mealworm (Tenebrio molitor) genome: a resource for the emerging insects as food and feed industry.</title>
        <authorList>
            <person name="Eriksson T."/>
            <person name="Andere A."/>
            <person name="Kelstrup H."/>
            <person name="Emery V."/>
            <person name="Picard C."/>
        </authorList>
    </citation>
    <scope>NUCLEOTIDE SEQUENCE</scope>
    <source>
        <strain evidence="3">Stoneville</strain>
        <tissue evidence="3">Whole head</tissue>
    </source>
</reference>
<dbReference type="InterPro" id="IPR000477">
    <property type="entry name" value="RT_dom"/>
</dbReference>
<dbReference type="EMBL" id="JABDTM020000028">
    <property type="protein sequence ID" value="KAH0822780.1"/>
    <property type="molecule type" value="Genomic_DNA"/>
</dbReference>
<dbReference type="Gene3D" id="3.30.70.270">
    <property type="match status" value="2"/>
</dbReference>
<evidence type="ECO:0000259" key="2">
    <source>
        <dbReference type="Pfam" id="PF00078"/>
    </source>
</evidence>
<accession>A0A8J6HY15</accession>
<dbReference type="InterPro" id="IPR053134">
    <property type="entry name" value="RNA-dir_DNA_polymerase"/>
</dbReference>
<feature type="domain" description="Reverse transcriptase" evidence="2">
    <location>
        <begin position="393"/>
        <end position="483"/>
    </location>
</feature>
<dbReference type="Gene3D" id="3.10.10.10">
    <property type="entry name" value="HIV Type 1 Reverse Transcriptase, subunit A, domain 1"/>
    <property type="match status" value="2"/>
</dbReference>
<evidence type="ECO:0000256" key="1">
    <source>
        <dbReference type="SAM" id="MobiDB-lite"/>
    </source>
</evidence>
<comment type="caution">
    <text evidence="3">The sequence shown here is derived from an EMBL/GenBank/DDBJ whole genome shotgun (WGS) entry which is preliminary data.</text>
</comment>
<dbReference type="PANTHER" id="PTHR24559:SF444">
    <property type="entry name" value="REVERSE TRANSCRIPTASE DOMAIN-CONTAINING PROTEIN"/>
    <property type="match status" value="1"/>
</dbReference>
<dbReference type="GO" id="GO:0071897">
    <property type="term" value="P:DNA biosynthetic process"/>
    <property type="evidence" value="ECO:0007669"/>
    <property type="project" value="UniProtKB-ARBA"/>
</dbReference>
<dbReference type="SUPFAM" id="SSF56672">
    <property type="entry name" value="DNA/RNA polymerases"/>
    <property type="match status" value="1"/>
</dbReference>
<proteinExistence type="predicted"/>
<reference evidence="3" key="2">
    <citation type="submission" date="2021-08" db="EMBL/GenBank/DDBJ databases">
        <authorList>
            <person name="Eriksson T."/>
        </authorList>
    </citation>
    <scope>NUCLEOTIDE SEQUENCE</scope>
    <source>
        <strain evidence="3">Stoneville</strain>
        <tissue evidence="3">Whole head</tissue>
    </source>
</reference>